<dbReference type="SUPFAM" id="SSF82549">
    <property type="entry name" value="DAK1/DegV-like"/>
    <property type="match status" value="1"/>
</dbReference>
<dbReference type="GeneID" id="93248246"/>
<dbReference type="AlphaFoldDB" id="A0AAI8AMD8"/>
<dbReference type="InterPro" id="IPR043168">
    <property type="entry name" value="DegV_C"/>
</dbReference>
<name>A0AAI8AMD8_MESHY</name>
<dbReference type="Proteomes" id="UP000009399">
    <property type="component" value="Chromosome"/>
</dbReference>
<evidence type="ECO:0000313" key="2">
    <source>
        <dbReference type="EMBL" id="AFX74044.1"/>
    </source>
</evidence>
<dbReference type="RefSeq" id="WP_013301935.1">
    <property type="nucleotide sequence ID" value="NC_019552.1"/>
</dbReference>
<dbReference type="EMBL" id="CP003914">
    <property type="protein sequence ID" value="AFX74044.1"/>
    <property type="molecule type" value="Genomic_DNA"/>
</dbReference>
<dbReference type="InterPro" id="IPR050270">
    <property type="entry name" value="DegV_domain_contain"/>
</dbReference>
<evidence type="ECO:0000313" key="3">
    <source>
        <dbReference type="Proteomes" id="UP000009399"/>
    </source>
</evidence>
<reference evidence="2 3" key="1">
    <citation type="journal article" date="2013" name="Genome Announc.">
        <title>Complete Genome Sequence of Mycoplasma hyorhinis Strain SK76.</title>
        <authorList>
            <person name="Goodison S."/>
            <person name="Urquidi V."/>
            <person name="Kumar D."/>
            <person name="Reyes L."/>
            <person name="Rosser C.J."/>
        </authorList>
    </citation>
    <scope>NUCLEOTIDE SEQUENCE [LARGE SCALE GENOMIC DNA]</scope>
    <source>
        <strain evidence="2 3">SK76</strain>
    </source>
</reference>
<evidence type="ECO:0008006" key="4">
    <source>
        <dbReference type="Google" id="ProtNLM"/>
    </source>
</evidence>
<dbReference type="Gene3D" id="3.30.1180.10">
    <property type="match status" value="1"/>
</dbReference>
<dbReference type="PANTHER" id="PTHR33434:SF2">
    <property type="entry name" value="FATTY ACID-BINDING PROTEIN TM_1468"/>
    <property type="match status" value="1"/>
</dbReference>
<dbReference type="PANTHER" id="PTHR33434">
    <property type="entry name" value="DEGV DOMAIN-CONTAINING PROTEIN DR_1986-RELATED"/>
    <property type="match status" value="1"/>
</dbReference>
<organism evidence="2 3">
    <name type="scientific">Mesomycoplasma hyorhinis SK76</name>
    <dbReference type="NCBI Taxonomy" id="1118964"/>
    <lineage>
        <taxon>Bacteria</taxon>
        <taxon>Bacillati</taxon>
        <taxon>Mycoplasmatota</taxon>
        <taxon>Mycoplasmoidales</taxon>
        <taxon>Metamycoplasmataceae</taxon>
        <taxon>Mesomycoplasma</taxon>
    </lineage>
</organism>
<dbReference type="PROSITE" id="PS51482">
    <property type="entry name" value="DEGV"/>
    <property type="match status" value="1"/>
</dbReference>
<protein>
    <recommendedName>
        <fullName evidence="4">DegV family protein</fullName>
    </recommendedName>
</protein>
<keyword evidence="1" id="KW-0446">Lipid-binding</keyword>
<dbReference type="InterPro" id="IPR003797">
    <property type="entry name" value="DegV"/>
</dbReference>
<accession>A0AAI8AMD8</accession>
<proteinExistence type="predicted"/>
<dbReference type="GO" id="GO:0008289">
    <property type="term" value="F:lipid binding"/>
    <property type="evidence" value="ECO:0007669"/>
    <property type="project" value="UniProtKB-KW"/>
</dbReference>
<dbReference type="NCBIfam" id="TIGR00762">
    <property type="entry name" value="DegV"/>
    <property type="match status" value="1"/>
</dbReference>
<evidence type="ECO:0000256" key="1">
    <source>
        <dbReference type="ARBA" id="ARBA00023121"/>
    </source>
</evidence>
<dbReference type="Pfam" id="PF02645">
    <property type="entry name" value="DegV"/>
    <property type="match status" value="1"/>
</dbReference>
<dbReference type="Gene3D" id="3.40.50.10170">
    <property type="match status" value="1"/>
</dbReference>
<sequence length="285" mass="32405">MKIAIVVDSSTGLNPQLAHKLDVFFLPLTIYINDKEYQDGIDLQEGEIFELISKKSKVKTSTTLLGQVQETIEKLSKEYDKVILYPISQYLSSQYQNFVNLAKDFENVKVVSSTKLTLLIILDILRFRDQIVSGVDFDTAFEILNQEVEGKFLLFPHDNSYLVNSGRLSSSAAVLTKLLKIVPVIKFEGGKLHKEGKGNIFHKTILKFFKQTVDKFGSGHQIVLLHSYNENIEKIRTEMETYSQQTIHTFNIPDVISVHTGPQAIAFAVLKVEDKYVKQIVEIFN</sequence>
<dbReference type="KEGG" id="mhs:MOS_112"/>
<gene>
    <name evidence="2" type="ORF">MOS_112</name>
</gene>